<dbReference type="AlphaFoldDB" id="A0AAW5CBK5"/>
<evidence type="ECO:0000256" key="1">
    <source>
        <dbReference type="SAM" id="MobiDB-lite"/>
    </source>
</evidence>
<sequence length="46" mass="5125">MENEQHPDTFQPTENQYSGLGGEEFQPEKPDLTGKCLPLLSDKFAG</sequence>
<evidence type="ECO:0000313" key="3">
    <source>
        <dbReference type="Proteomes" id="UP001199750"/>
    </source>
</evidence>
<comment type="caution">
    <text evidence="2">The sequence shown here is derived from an EMBL/GenBank/DDBJ whole genome shotgun (WGS) entry which is preliminary data.</text>
</comment>
<reference evidence="2" key="1">
    <citation type="submission" date="2022-01" db="EMBL/GenBank/DDBJ databases">
        <title>Collection of gut derived symbiotic bacterial strains cultured from healthy donors.</title>
        <authorList>
            <person name="Lin H."/>
            <person name="Kohout C."/>
            <person name="Waligurski E."/>
            <person name="Pamer E.G."/>
        </authorList>
    </citation>
    <scope>NUCLEOTIDE SEQUENCE</scope>
    <source>
        <strain evidence="2">DFI.1.149</strain>
    </source>
</reference>
<name>A0AAW5CBK5_9BACT</name>
<feature type="compositionally biased region" description="Polar residues" evidence="1">
    <location>
        <begin position="8"/>
        <end position="18"/>
    </location>
</feature>
<dbReference type="RefSeq" id="WP_217774199.1">
    <property type="nucleotide sequence ID" value="NZ_JAHONW010000032.1"/>
</dbReference>
<dbReference type="EMBL" id="JAKNDN010000036">
    <property type="protein sequence ID" value="MCG4961430.1"/>
    <property type="molecule type" value="Genomic_DNA"/>
</dbReference>
<feature type="region of interest" description="Disordered" evidence="1">
    <location>
        <begin position="1"/>
        <end position="46"/>
    </location>
</feature>
<evidence type="ECO:0000313" key="2">
    <source>
        <dbReference type="EMBL" id="MCG4961430.1"/>
    </source>
</evidence>
<protein>
    <submittedName>
        <fullName evidence="2">Uncharacterized protein</fullName>
    </submittedName>
</protein>
<gene>
    <name evidence="2" type="ORF">L0P03_16480</name>
</gene>
<proteinExistence type="predicted"/>
<accession>A0AAW5CBK5</accession>
<dbReference type="Proteomes" id="UP001199750">
    <property type="component" value="Unassembled WGS sequence"/>
</dbReference>
<organism evidence="2 3">
    <name type="scientific">Odoribacter splanchnicus</name>
    <dbReference type="NCBI Taxonomy" id="28118"/>
    <lineage>
        <taxon>Bacteria</taxon>
        <taxon>Pseudomonadati</taxon>
        <taxon>Bacteroidota</taxon>
        <taxon>Bacteroidia</taxon>
        <taxon>Bacteroidales</taxon>
        <taxon>Odoribacteraceae</taxon>
        <taxon>Odoribacter</taxon>
    </lineage>
</organism>